<dbReference type="KEGG" id="pbh:AAW51_3396"/>
<dbReference type="Pfam" id="PF22818">
    <property type="entry name" value="ApeI-like"/>
    <property type="match status" value="1"/>
</dbReference>
<dbReference type="GO" id="GO:0016829">
    <property type="term" value="F:lyase activity"/>
    <property type="evidence" value="ECO:0007669"/>
    <property type="project" value="UniProtKB-KW"/>
</dbReference>
<evidence type="ECO:0000313" key="2">
    <source>
        <dbReference type="EMBL" id="AKJ30087.1"/>
    </source>
</evidence>
<keyword evidence="3" id="KW-1185">Reference proteome</keyword>
<dbReference type="Gene3D" id="3.10.129.10">
    <property type="entry name" value="Hotdog Thioesterase"/>
    <property type="match status" value="1"/>
</dbReference>
<dbReference type="EMBL" id="CP011371">
    <property type="protein sequence ID" value="AKJ30087.1"/>
    <property type="molecule type" value="Genomic_DNA"/>
</dbReference>
<dbReference type="AlphaFoldDB" id="A0A0G3BL10"/>
<dbReference type="Proteomes" id="UP000035352">
    <property type="component" value="Chromosome"/>
</dbReference>
<gene>
    <name evidence="2" type="primary">fabZ</name>
    <name evidence="2" type="ORF">AAW51_3396</name>
</gene>
<proteinExistence type="predicted"/>
<dbReference type="InterPro" id="IPR054545">
    <property type="entry name" value="ApeI-like"/>
</dbReference>
<dbReference type="SUPFAM" id="SSF54637">
    <property type="entry name" value="Thioesterase/thiol ester dehydrase-isomerase"/>
    <property type="match status" value="1"/>
</dbReference>
<feature type="domain" description="ApeI dehydratase-like" evidence="1">
    <location>
        <begin position="14"/>
        <end position="97"/>
    </location>
</feature>
<dbReference type="InterPro" id="IPR029069">
    <property type="entry name" value="HotDog_dom_sf"/>
</dbReference>
<evidence type="ECO:0000313" key="3">
    <source>
        <dbReference type="Proteomes" id="UP000035352"/>
    </source>
</evidence>
<protein>
    <submittedName>
        <fullName evidence="2">3-hydroxyacyl-[acyl-carrier-protein] dehydratase</fullName>
    </submittedName>
</protein>
<reference evidence="2 3" key="1">
    <citation type="submission" date="2015-05" db="EMBL/GenBank/DDBJ databases">
        <authorList>
            <person name="Tang B."/>
            <person name="Yu Y."/>
        </authorList>
    </citation>
    <scope>NUCLEOTIDE SEQUENCE [LARGE SCALE GENOMIC DNA]</scope>
    <source>
        <strain evidence="2 3">DSM 7029</strain>
    </source>
</reference>
<dbReference type="STRING" id="413882.AAW51_3396"/>
<name>A0A0G3BL10_9BURK</name>
<evidence type="ECO:0000259" key="1">
    <source>
        <dbReference type="Pfam" id="PF22818"/>
    </source>
</evidence>
<sequence length="128" mass="13990">MPALLATPVLLVEQDGYNATAALDVHADEPVLSGHYPGFAVLPGVCVIDTVRRAAQLCRPADAQHGVFDTVESARFLEPVFPGDRMRITLRWEPGREGDGWRCTGAVTVEDGKVATIRLRYRVSEVCQ</sequence>
<accession>A0A0G3BL10</accession>
<organism evidence="2 3">
    <name type="scientific">Caldimonas brevitalea</name>
    <dbReference type="NCBI Taxonomy" id="413882"/>
    <lineage>
        <taxon>Bacteria</taxon>
        <taxon>Pseudomonadati</taxon>
        <taxon>Pseudomonadota</taxon>
        <taxon>Betaproteobacteria</taxon>
        <taxon>Burkholderiales</taxon>
        <taxon>Sphaerotilaceae</taxon>
        <taxon>Caldimonas</taxon>
    </lineage>
</organism>